<sequence length="645" mass="70428">MSPVVPAIVPAIVPAMIRLLLGLLAASAASSVSAIDYSEQRQPCADHREFRQPFFGDLHVHTRYSLDASTQGTRTSPAQAYGFARGETLPVQPWTDDGQGLRSLQLRRPLDFAMVSDHSELIGEVAMCNTPGMEGYSSWQCLVYRYWPRGAFYLFNAWSSIKASHLGLCGDNDLLCLEAARGPWQEMQEAAEQHYDRSDECRFTTFVGYEWTGGEPDSGGNLHRNVVFRNASVPPLPISFIDGPAASSLWRSLDTQCNSADGDCDSLVIPHNANLSAGYMYSGLKDDGSPMDSEYARLRRQFEPLAEIMQHKGASECFYQAGVTQDELCAFEQQPVDNISGLDTPPRPDTGFLRRALGDGLSLERELGVNPYQQGFIASTDTHLGAPGAADEDRFLGHGGAGVPAAKEIPPGLPDKLEYNPGGLAVLWAEENSRDALFDAMRRREAYGTSGPRIETRLFAGWDYPDDLCEQPERVKLAYKNGVPMGGELSDPPTADASPAFMLAARQDAGTPGHPGMPLQRIQIVKVRVDAAGERHEQVLDAVGEDDGSAGVDTDTCETWGQGHAQLCTVWRDPAFDAGESAFYYSRVIENPSCRWSQRQCVAAGVDCAAPESVPDDYAACCSATHRPVIQERAWTSPIWYTPAD</sequence>
<evidence type="ECO:0000313" key="2">
    <source>
        <dbReference type="EMBL" id="TXS95450.1"/>
    </source>
</evidence>
<protein>
    <submittedName>
        <fullName evidence="2">DUF3604 domain-containing protein</fullName>
    </submittedName>
</protein>
<dbReference type="InterPro" id="IPR022028">
    <property type="entry name" value="DUF3604"/>
</dbReference>
<proteinExistence type="predicted"/>
<keyword evidence="1" id="KW-0732">Signal</keyword>
<evidence type="ECO:0000313" key="3">
    <source>
        <dbReference type="Proteomes" id="UP000321039"/>
    </source>
</evidence>
<name>A0A5C9A707_9GAMM</name>
<dbReference type="AlphaFoldDB" id="A0A5C9A707"/>
<organism evidence="2 3">
    <name type="scientific">Parahaliea maris</name>
    <dbReference type="NCBI Taxonomy" id="2716870"/>
    <lineage>
        <taxon>Bacteria</taxon>
        <taxon>Pseudomonadati</taxon>
        <taxon>Pseudomonadota</taxon>
        <taxon>Gammaproteobacteria</taxon>
        <taxon>Cellvibrionales</taxon>
        <taxon>Halieaceae</taxon>
        <taxon>Parahaliea</taxon>
    </lineage>
</organism>
<dbReference type="RefSeq" id="WP_148067361.1">
    <property type="nucleotide sequence ID" value="NZ_VRZA01000002.1"/>
</dbReference>
<feature type="signal peptide" evidence="1">
    <location>
        <begin position="1"/>
        <end position="34"/>
    </location>
</feature>
<gene>
    <name evidence="2" type="ORF">FV139_06065</name>
</gene>
<accession>A0A5C9A707</accession>
<dbReference type="EMBL" id="VRZA01000002">
    <property type="protein sequence ID" value="TXS95450.1"/>
    <property type="molecule type" value="Genomic_DNA"/>
</dbReference>
<feature type="chain" id="PRO_5022687980" evidence="1">
    <location>
        <begin position="35"/>
        <end position="645"/>
    </location>
</feature>
<dbReference type="Proteomes" id="UP000321039">
    <property type="component" value="Unassembled WGS sequence"/>
</dbReference>
<reference evidence="2 3" key="1">
    <citation type="submission" date="2019-08" db="EMBL/GenBank/DDBJ databases">
        <title>Parahaliea maris sp. nov., isolated from the surface seawater.</title>
        <authorList>
            <person name="Liu Y."/>
        </authorList>
    </citation>
    <scope>NUCLEOTIDE SEQUENCE [LARGE SCALE GENOMIC DNA]</scope>
    <source>
        <strain evidence="2 3">HSLHS9</strain>
    </source>
</reference>
<keyword evidence="3" id="KW-1185">Reference proteome</keyword>
<dbReference type="Pfam" id="PF12228">
    <property type="entry name" value="DUF3604"/>
    <property type="match status" value="1"/>
</dbReference>
<comment type="caution">
    <text evidence="2">The sequence shown here is derived from an EMBL/GenBank/DDBJ whole genome shotgun (WGS) entry which is preliminary data.</text>
</comment>
<evidence type="ECO:0000256" key="1">
    <source>
        <dbReference type="SAM" id="SignalP"/>
    </source>
</evidence>